<dbReference type="EMBL" id="WHUW01000002">
    <property type="protein sequence ID" value="KAF8450813.1"/>
    <property type="molecule type" value="Genomic_DNA"/>
</dbReference>
<dbReference type="Gene3D" id="2.130.10.10">
    <property type="entry name" value="YVTN repeat-like/Quinoprotein amine dehydrogenase"/>
    <property type="match status" value="1"/>
</dbReference>
<comment type="caution">
    <text evidence="2">The sequence shown here is derived from an EMBL/GenBank/DDBJ whole genome shotgun (WGS) entry which is preliminary data.</text>
</comment>
<name>A0AAD4C7S9_BOLED</name>
<dbReference type="PANTHER" id="PTHR47232:SF1">
    <property type="entry name" value="TRANSDUCIN FAMILY PROTEIN _ WD-40 REPEAT FAMILY PROTEIN"/>
    <property type="match status" value="1"/>
</dbReference>
<protein>
    <submittedName>
        <fullName evidence="2">Uncharacterized protein</fullName>
    </submittedName>
</protein>
<dbReference type="Proteomes" id="UP001194468">
    <property type="component" value="Unassembled WGS sequence"/>
</dbReference>
<dbReference type="SUPFAM" id="SSF50978">
    <property type="entry name" value="WD40 repeat-like"/>
    <property type="match status" value="1"/>
</dbReference>
<reference evidence="2" key="1">
    <citation type="submission" date="2019-10" db="EMBL/GenBank/DDBJ databases">
        <authorList>
            <consortium name="DOE Joint Genome Institute"/>
            <person name="Kuo A."/>
            <person name="Miyauchi S."/>
            <person name="Kiss E."/>
            <person name="Drula E."/>
            <person name="Kohler A."/>
            <person name="Sanchez-Garcia M."/>
            <person name="Andreopoulos B."/>
            <person name="Barry K.W."/>
            <person name="Bonito G."/>
            <person name="Buee M."/>
            <person name="Carver A."/>
            <person name="Chen C."/>
            <person name="Cichocki N."/>
            <person name="Clum A."/>
            <person name="Culley D."/>
            <person name="Crous P.W."/>
            <person name="Fauchery L."/>
            <person name="Girlanda M."/>
            <person name="Hayes R."/>
            <person name="Keri Z."/>
            <person name="LaButti K."/>
            <person name="Lipzen A."/>
            <person name="Lombard V."/>
            <person name="Magnuson J."/>
            <person name="Maillard F."/>
            <person name="Morin E."/>
            <person name="Murat C."/>
            <person name="Nolan M."/>
            <person name="Ohm R."/>
            <person name="Pangilinan J."/>
            <person name="Pereira M."/>
            <person name="Perotto S."/>
            <person name="Peter M."/>
            <person name="Riley R."/>
            <person name="Sitrit Y."/>
            <person name="Stielow B."/>
            <person name="Szollosi G."/>
            <person name="Zifcakova L."/>
            <person name="Stursova M."/>
            <person name="Spatafora J.W."/>
            <person name="Tedersoo L."/>
            <person name="Vaario L.-M."/>
            <person name="Yamada A."/>
            <person name="Yan M."/>
            <person name="Wang P."/>
            <person name="Xu J."/>
            <person name="Bruns T."/>
            <person name="Baldrian P."/>
            <person name="Vilgalys R."/>
            <person name="Henrissat B."/>
            <person name="Grigoriev I.V."/>
            <person name="Hibbett D."/>
            <person name="Nagy L.G."/>
            <person name="Martin F.M."/>
        </authorList>
    </citation>
    <scope>NUCLEOTIDE SEQUENCE</scope>
    <source>
        <strain evidence="2">BED1</strain>
    </source>
</reference>
<dbReference type="PANTHER" id="PTHR47232">
    <property type="entry name" value="TRANSDUCIN FAMILY PROTEIN / WD-40 REPEAT FAMILY PROTEIN"/>
    <property type="match status" value="1"/>
</dbReference>
<dbReference type="InterPro" id="IPR015943">
    <property type="entry name" value="WD40/YVTN_repeat-like_dom_sf"/>
</dbReference>
<proteinExistence type="predicted"/>
<gene>
    <name evidence="2" type="ORF">L210DRAFT_3521285</name>
</gene>
<accession>A0AAD4C7S9</accession>
<evidence type="ECO:0000256" key="1">
    <source>
        <dbReference type="SAM" id="MobiDB-lite"/>
    </source>
</evidence>
<evidence type="ECO:0000313" key="3">
    <source>
        <dbReference type="Proteomes" id="UP001194468"/>
    </source>
</evidence>
<feature type="region of interest" description="Disordered" evidence="1">
    <location>
        <begin position="1"/>
        <end position="48"/>
    </location>
</feature>
<sequence length="372" mass="41729">MRYHRAGGSLSDQIRQHRALEAARPSSTRSEVQEDEAEMLPSPPDYNPLIRGSTSMRRNLTLSLGPYDKPRRILHGHNFTYVVTAHGTIDQVSTSALKFDRNLRSSSSPFQEFVDDACMLSHQGDPIIILGHAREQNQIAFLSLDHGQVSRHVTLHRDWNTAKKPGVSAMTSLMSPLKFASGGYDHRVHLWDIAQDLSGASGVELAIKHTSLIHSLLPVMDTSHKLVSVGADCDVPIYDMSAERVEQILKTSCTPYHAHNIDSRSCTLLEVSHLETQFEVRDHRILNQAVQRFGFLVEEKRGRFEKAESWSHFVACGDRSGAVHLWDLRNVSTEVGLRQCFNDPVIQVVHTGPRLLACSRRNELACINFLGE</sequence>
<dbReference type="AlphaFoldDB" id="A0AAD4C7S9"/>
<evidence type="ECO:0000313" key="2">
    <source>
        <dbReference type="EMBL" id="KAF8450813.1"/>
    </source>
</evidence>
<keyword evidence="3" id="KW-1185">Reference proteome</keyword>
<reference evidence="2" key="2">
    <citation type="journal article" date="2020" name="Nat. Commun.">
        <title>Large-scale genome sequencing of mycorrhizal fungi provides insights into the early evolution of symbiotic traits.</title>
        <authorList>
            <person name="Miyauchi S."/>
            <person name="Kiss E."/>
            <person name="Kuo A."/>
            <person name="Drula E."/>
            <person name="Kohler A."/>
            <person name="Sanchez-Garcia M."/>
            <person name="Morin E."/>
            <person name="Andreopoulos B."/>
            <person name="Barry K.W."/>
            <person name="Bonito G."/>
            <person name="Buee M."/>
            <person name="Carver A."/>
            <person name="Chen C."/>
            <person name="Cichocki N."/>
            <person name="Clum A."/>
            <person name="Culley D."/>
            <person name="Crous P.W."/>
            <person name="Fauchery L."/>
            <person name="Girlanda M."/>
            <person name="Hayes R.D."/>
            <person name="Keri Z."/>
            <person name="LaButti K."/>
            <person name="Lipzen A."/>
            <person name="Lombard V."/>
            <person name="Magnuson J."/>
            <person name="Maillard F."/>
            <person name="Murat C."/>
            <person name="Nolan M."/>
            <person name="Ohm R.A."/>
            <person name="Pangilinan J."/>
            <person name="Pereira M.F."/>
            <person name="Perotto S."/>
            <person name="Peter M."/>
            <person name="Pfister S."/>
            <person name="Riley R."/>
            <person name="Sitrit Y."/>
            <person name="Stielow J.B."/>
            <person name="Szollosi G."/>
            <person name="Zifcakova L."/>
            <person name="Stursova M."/>
            <person name="Spatafora J.W."/>
            <person name="Tedersoo L."/>
            <person name="Vaario L.M."/>
            <person name="Yamada A."/>
            <person name="Yan M."/>
            <person name="Wang P."/>
            <person name="Xu J."/>
            <person name="Bruns T."/>
            <person name="Baldrian P."/>
            <person name="Vilgalys R."/>
            <person name="Dunand C."/>
            <person name="Henrissat B."/>
            <person name="Grigoriev I.V."/>
            <person name="Hibbett D."/>
            <person name="Nagy L.G."/>
            <person name="Martin F.M."/>
        </authorList>
    </citation>
    <scope>NUCLEOTIDE SEQUENCE</scope>
    <source>
        <strain evidence="2">BED1</strain>
    </source>
</reference>
<dbReference type="InterPro" id="IPR036322">
    <property type="entry name" value="WD40_repeat_dom_sf"/>
</dbReference>
<organism evidence="2 3">
    <name type="scientific">Boletus edulis BED1</name>
    <dbReference type="NCBI Taxonomy" id="1328754"/>
    <lineage>
        <taxon>Eukaryota</taxon>
        <taxon>Fungi</taxon>
        <taxon>Dikarya</taxon>
        <taxon>Basidiomycota</taxon>
        <taxon>Agaricomycotina</taxon>
        <taxon>Agaricomycetes</taxon>
        <taxon>Agaricomycetidae</taxon>
        <taxon>Boletales</taxon>
        <taxon>Boletineae</taxon>
        <taxon>Boletaceae</taxon>
        <taxon>Boletoideae</taxon>
        <taxon>Boletus</taxon>
    </lineage>
</organism>